<dbReference type="Pfam" id="PF07731">
    <property type="entry name" value="Cu-oxidase_2"/>
    <property type="match status" value="1"/>
</dbReference>
<dbReference type="CDD" id="cd13891">
    <property type="entry name" value="CuRO_3_CotA_like"/>
    <property type="match status" value="1"/>
</dbReference>
<dbReference type="Pfam" id="PF07732">
    <property type="entry name" value="Cu-oxidase_3"/>
    <property type="match status" value="1"/>
</dbReference>
<proteinExistence type="inferred from homology"/>
<comment type="similarity">
    <text evidence="1">Belongs to the multicopper oxidase family.</text>
</comment>
<dbReference type="SUPFAM" id="SSF49503">
    <property type="entry name" value="Cupredoxins"/>
    <property type="match status" value="3"/>
</dbReference>
<evidence type="ECO:0000259" key="3">
    <source>
        <dbReference type="Pfam" id="PF07731"/>
    </source>
</evidence>
<dbReference type="PROSITE" id="PS51318">
    <property type="entry name" value="TAT"/>
    <property type="match status" value="1"/>
</dbReference>
<evidence type="ECO:0000256" key="2">
    <source>
        <dbReference type="SAM" id="MobiDB-lite"/>
    </source>
</evidence>
<dbReference type="GO" id="GO:0005507">
    <property type="term" value="F:copper ion binding"/>
    <property type="evidence" value="ECO:0007669"/>
    <property type="project" value="InterPro"/>
</dbReference>
<feature type="domain" description="Plastocyanin-like" evidence="3">
    <location>
        <begin position="429"/>
        <end position="585"/>
    </location>
</feature>
<dbReference type="PANTHER" id="PTHR48267">
    <property type="entry name" value="CUPREDOXIN SUPERFAMILY PROTEIN"/>
    <property type="match status" value="1"/>
</dbReference>
<gene>
    <name evidence="5" type="ORF">J2T23_003563</name>
</gene>
<comment type="caution">
    <text evidence="5">The sequence shown here is derived from an EMBL/GenBank/DDBJ whole genome shotgun (WGS) entry which is preliminary data.</text>
</comment>
<accession>A0AAJ1WHC5</accession>
<dbReference type="EMBL" id="JAUSTB010000015">
    <property type="protein sequence ID" value="MDQ0147645.1"/>
    <property type="molecule type" value="Genomic_DNA"/>
</dbReference>
<dbReference type="InterPro" id="IPR006311">
    <property type="entry name" value="TAT_signal"/>
</dbReference>
<dbReference type="CDD" id="cd13868">
    <property type="entry name" value="CuRO_2_CotA_like"/>
    <property type="match status" value="1"/>
</dbReference>
<dbReference type="GO" id="GO:0016491">
    <property type="term" value="F:oxidoreductase activity"/>
    <property type="evidence" value="ECO:0007669"/>
    <property type="project" value="InterPro"/>
</dbReference>
<organism evidence="5 6">
    <name type="scientific">Pseudarthrobacter niigatensis</name>
    <dbReference type="NCBI Taxonomy" id="369935"/>
    <lineage>
        <taxon>Bacteria</taxon>
        <taxon>Bacillati</taxon>
        <taxon>Actinomycetota</taxon>
        <taxon>Actinomycetes</taxon>
        <taxon>Micrococcales</taxon>
        <taxon>Micrococcaceae</taxon>
        <taxon>Pseudarthrobacter</taxon>
    </lineage>
</organism>
<sequence>MTRRQLLQAGAVAGAGLLAPPGISAAAARGPAAGQQAMFTEQLPTLAELGVLDMRGGGRTALWVRNASHRFQENMGPANTLAYQEAGSSRTYLGPVIIARKGVPFELKVRNAAECHPLASAIDSELIPRGSNDAKRPRTSVHLHGGNVSPQSDGGPDQAFAPGDSYTYHYGNNQEAAGLWYHDHALGMTRLNVYAGLAGSYLLRDGIDTGDGTQLPPPPYEVPLIIQDKMFNPDGTLAYPPNPDLKGPDGAPRPWAPEFFGDVATVNGKVRPNLDVARGRYRFRVFNGSNARFYDFTFDAGGPALAFYQIGSDGGLLNAPVRLDRLVIGPGERADLVVDFAGLRAGSRVVLRNSARVPYPDGPESVAGGAIPLPQVMQFTVTSRTGYTVPLPARLRDKGGEVTSLREAAPAKIRRMALVEVANTDGVPVMALLNNRMFDSPDTTEVEGDTLEQWELINTTEDAHPIHLHFTQFQVLNRQKFHADAYLEETGYIDPATGLVTPGRGKAVEVERFLIGRPRDAAANEQGWKDTVVALPGEVTRIRVPFGAGAAGGKPLAIGSSFKGDYVWHCHILEHEDNDMMQRYTIK</sequence>
<evidence type="ECO:0000259" key="4">
    <source>
        <dbReference type="Pfam" id="PF07732"/>
    </source>
</evidence>
<dbReference type="RefSeq" id="WP_307362093.1">
    <property type="nucleotide sequence ID" value="NZ_JAUSTB010000015.1"/>
</dbReference>
<name>A0AAJ1WHC5_9MICC</name>
<evidence type="ECO:0000313" key="6">
    <source>
        <dbReference type="Proteomes" id="UP001239267"/>
    </source>
</evidence>
<dbReference type="AlphaFoldDB" id="A0AAJ1WHC5"/>
<keyword evidence="6" id="KW-1185">Reference proteome</keyword>
<dbReference type="Gene3D" id="2.60.40.420">
    <property type="entry name" value="Cupredoxins - blue copper proteins"/>
    <property type="match status" value="3"/>
</dbReference>
<dbReference type="Proteomes" id="UP001239267">
    <property type="component" value="Unassembled WGS sequence"/>
</dbReference>
<dbReference type="InterPro" id="IPR011706">
    <property type="entry name" value="Cu-oxidase_C"/>
</dbReference>
<dbReference type="InterPro" id="IPR045087">
    <property type="entry name" value="Cu-oxidase_fam"/>
</dbReference>
<protein>
    <submittedName>
        <fullName evidence="5">FtsP/CotA-like multicopper oxidase with cupredoxin domain</fullName>
    </submittedName>
</protein>
<evidence type="ECO:0000313" key="5">
    <source>
        <dbReference type="EMBL" id="MDQ0147645.1"/>
    </source>
</evidence>
<dbReference type="InterPro" id="IPR008972">
    <property type="entry name" value="Cupredoxin"/>
</dbReference>
<feature type="domain" description="Plastocyanin-like" evidence="4">
    <location>
        <begin position="132"/>
        <end position="205"/>
    </location>
</feature>
<evidence type="ECO:0000256" key="1">
    <source>
        <dbReference type="ARBA" id="ARBA00010609"/>
    </source>
</evidence>
<dbReference type="PANTHER" id="PTHR48267:SF1">
    <property type="entry name" value="BILIRUBIN OXIDASE"/>
    <property type="match status" value="1"/>
</dbReference>
<reference evidence="5 6" key="1">
    <citation type="submission" date="2023-07" db="EMBL/GenBank/DDBJ databases">
        <title>Sorghum-associated microbial communities from plants grown in Nebraska, USA.</title>
        <authorList>
            <person name="Schachtman D."/>
        </authorList>
    </citation>
    <scope>NUCLEOTIDE SEQUENCE [LARGE SCALE GENOMIC DNA]</scope>
    <source>
        <strain evidence="5 6">DS1001</strain>
    </source>
</reference>
<feature type="region of interest" description="Disordered" evidence="2">
    <location>
        <begin position="128"/>
        <end position="158"/>
    </location>
</feature>
<dbReference type="InterPro" id="IPR011707">
    <property type="entry name" value="Cu-oxidase-like_N"/>
</dbReference>